<dbReference type="SUPFAM" id="SSF55073">
    <property type="entry name" value="Nucleotide cyclase"/>
    <property type="match status" value="1"/>
</dbReference>
<protein>
    <submittedName>
        <fullName evidence="4">Diguanylate cyclase (GGDEF)-like protein</fullName>
    </submittedName>
</protein>
<dbReference type="Pfam" id="PF00072">
    <property type="entry name" value="Response_reg"/>
    <property type="match status" value="2"/>
</dbReference>
<evidence type="ECO:0000259" key="3">
    <source>
        <dbReference type="PROSITE" id="PS50887"/>
    </source>
</evidence>
<dbReference type="CDD" id="cd01949">
    <property type="entry name" value="GGDEF"/>
    <property type="match status" value="1"/>
</dbReference>
<dbReference type="Gene3D" id="3.40.50.2300">
    <property type="match status" value="2"/>
</dbReference>
<accession>A0A2P8H862</accession>
<evidence type="ECO:0000256" key="1">
    <source>
        <dbReference type="PROSITE-ProRule" id="PRU00169"/>
    </source>
</evidence>
<feature type="modified residue" description="4-aspartylphosphate" evidence="1">
    <location>
        <position position="467"/>
    </location>
</feature>
<dbReference type="RefSeq" id="WP_106589704.1">
    <property type="nucleotide sequence ID" value="NZ_PYAV01000015.1"/>
</dbReference>
<dbReference type="NCBIfam" id="TIGR00254">
    <property type="entry name" value="GGDEF"/>
    <property type="match status" value="1"/>
</dbReference>
<dbReference type="SUPFAM" id="SSF52172">
    <property type="entry name" value="CheY-like"/>
    <property type="match status" value="2"/>
</dbReference>
<dbReference type="PROSITE" id="PS50887">
    <property type="entry name" value="GGDEF"/>
    <property type="match status" value="1"/>
</dbReference>
<dbReference type="Gene3D" id="3.30.70.270">
    <property type="match status" value="1"/>
</dbReference>
<dbReference type="AlphaFoldDB" id="A0A2P8H862"/>
<dbReference type="GO" id="GO:1902201">
    <property type="term" value="P:negative regulation of bacterial-type flagellum-dependent cell motility"/>
    <property type="evidence" value="ECO:0007669"/>
    <property type="project" value="TreeGrafter"/>
</dbReference>
<dbReference type="InterPro" id="IPR011006">
    <property type="entry name" value="CheY-like_superfamily"/>
</dbReference>
<dbReference type="PANTHER" id="PTHR45138:SF9">
    <property type="entry name" value="DIGUANYLATE CYCLASE DGCM-RELATED"/>
    <property type="match status" value="1"/>
</dbReference>
<dbReference type="InterPro" id="IPR050469">
    <property type="entry name" value="Diguanylate_Cyclase"/>
</dbReference>
<dbReference type="Pfam" id="PF00990">
    <property type="entry name" value="GGDEF"/>
    <property type="match status" value="1"/>
</dbReference>
<dbReference type="FunFam" id="3.30.70.270:FF:000001">
    <property type="entry name" value="Diguanylate cyclase domain protein"/>
    <property type="match status" value="1"/>
</dbReference>
<dbReference type="GO" id="GO:0043709">
    <property type="term" value="P:cell adhesion involved in single-species biofilm formation"/>
    <property type="evidence" value="ECO:0007669"/>
    <property type="project" value="TreeGrafter"/>
</dbReference>
<keyword evidence="1" id="KW-0597">Phosphoprotein</keyword>
<dbReference type="PANTHER" id="PTHR45138">
    <property type="entry name" value="REGULATORY COMPONENTS OF SENSORY TRANSDUCTION SYSTEM"/>
    <property type="match status" value="1"/>
</dbReference>
<dbReference type="GO" id="GO:0052621">
    <property type="term" value="F:diguanylate cyclase activity"/>
    <property type="evidence" value="ECO:0007669"/>
    <property type="project" value="TreeGrafter"/>
</dbReference>
<dbReference type="CDD" id="cd00156">
    <property type="entry name" value="REC"/>
    <property type="match status" value="1"/>
</dbReference>
<dbReference type="InterPro" id="IPR001789">
    <property type="entry name" value="Sig_transdc_resp-reg_receiver"/>
</dbReference>
<name>A0A2P8H862_9BACI</name>
<dbReference type="PROSITE" id="PS50110">
    <property type="entry name" value="RESPONSE_REGULATORY"/>
    <property type="match status" value="2"/>
</dbReference>
<dbReference type="SMART" id="SM00448">
    <property type="entry name" value="REC"/>
    <property type="match status" value="2"/>
</dbReference>
<dbReference type="SMART" id="SM00267">
    <property type="entry name" value="GGDEF"/>
    <property type="match status" value="1"/>
</dbReference>
<dbReference type="InterPro" id="IPR000160">
    <property type="entry name" value="GGDEF_dom"/>
</dbReference>
<proteinExistence type="predicted"/>
<evidence type="ECO:0000313" key="4">
    <source>
        <dbReference type="EMBL" id="PSL42416.1"/>
    </source>
</evidence>
<dbReference type="CDD" id="cd17574">
    <property type="entry name" value="REC_OmpR"/>
    <property type="match status" value="1"/>
</dbReference>
<dbReference type="EMBL" id="PYAV01000015">
    <property type="protein sequence ID" value="PSL42416.1"/>
    <property type="molecule type" value="Genomic_DNA"/>
</dbReference>
<organism evidence="4 5">
    <name type="scientific">Salsuginibacillus halophilus</name>
    <dbReference type="NCBI Taxonomy" id="517424"/>
    <lineage>
        <taxon>Bacteria</taxon>
        <taxon>Bacillati</taxon>
        <taxon>Bacillota</taxon>
        <taxon>Bacilli</taxon>
        <taxon>Bacillales</taxon>
        <taxon>Bacillaceae</taxon>
        <taxon>Salsuginibacillus</taxon>
    </lineage>
</organism>
<dbReference type="Proteomes" id="UP000242310">
    <property type="component" value="Unassembled WGS sequence"/>
</dbReference>
<dbReference type="SUPFAM" id="SSF47226">
    <property type="entry name" value="Histidine-containing phosphotransfer domain, HPT domain"/>
    <property type="match status" value="1"/>
</dbReference>
<dbReference type="GO" id="GO:0000160">
    <property type="term" value="P:phosphorelay signal transduction system"/>
    <property type="evidence" value="ECO:0007669"/>
    <property type="project" value="InterPro"/>
</dbReference>
<evidence type="ECO:0000313" key="5">
    <source>
        <dbReference type="Proteomes" id="UP000242310"/>
    </source>
</evidence>
<dbReference type="InterPro" id="IPR029787">
    <property type="entry name" value="Nucleotide_cyclase"/>
</dbReference>
<sequence length="538" mass="62361">MEKYQKMIYDRIRKTMRQWNEEDRVSEKALYRFFHNIKGTAGTIGMLEVHNIAAVQLDSLEEDSFSLWNKEEWLRAIAPLLPYVDDPDQKETLLEEVGGVQEPEEDTPMLLIIDDDMDFVTYLKDLVESNGYQALVAMNGERGVELYYEMNPRMLILDYYLPDINGVEILQQIMDKAKHDFTPVVMLSGKAETEAKIRSYELGASDFISKPINHRLFFPFIKNRLEAQERIWASSMQDELTGAKNRKFLYGELEALTDKLRRGYTAVLTLILCDLDHFKKINDTYGHTAGDEALRHFVKVVTSFTRPGDTTARYGGEEFALVLPESDEANALRIIERIQQALKEDPVPGYPDIELYFSAGIRPVIKGKTSPEQLLEDADRALYAAKHQGRDRAVVYHDELKAVKDTAMLHVIIVDDDNVVREMLEQFMKHRQEVAGHPARFHRYPDGQAFIEDDWYQEGDYYFLLLDGMMPRMDGLEVLQHLRTHYSTDRVLISMLTARTEEKDIARALQLGADDYMAKPFRVREVFARMERLVERVF</sequence>
<feature type="domain" description="GGDEF" evidence="3">
    <location>
        <begin position="266"/>
        <end position="398"/>
    </location>
</feature>
<dbReference type="InterPro" id="IPR043128">
    <property type="entry name" value="Rev_trsase/Diguanyl_cyclase"/>
</dbReference>
<gene>
    <name evidence="4" type="ORF">B0H94_11520</name>
</gene>
<dbReference type="OrthoDB" id="9759607at2"/>
<dbReference type="InterPro" id="IPR036641">
    <property type="entry name" value="HPT_dom_sf"/>
</dbReference>
<feature type="modified residue" description="4-aspartylphosphate" evidence="1">
    <location>
        <position position="158"/>
    </location>
</feature>
<feature type="domain" description="Response regulatory" evidence="2">
    <location>
        <begin position="410"/>
        <end position="534"/>
    </location>
</feature>
<evidence type="ECO:0000259" key="2">
    <source>
        <dbReference type="PROSITE" id="PS50110"/>
    </source>
</evidence>
<keyword evidence="5" id="KW-1185">Reference proteome</keyword>
<feature type="domain" description="Response regulatory" evidence="2">
    <location>
        <begin position="109"/>
        <end position="225"/>
    </location>
</feature>
<reference evidence="4 5" key="1">
    <citation type="submission" date="2018-03" db="EMBL/GenBank/DDBJ databases">
        <title>Genomic Encyclopedia of Type Strains, Phase III (KMG-III): the genomes of soil and plant-associated and newly described type strains.</title>
        <authorList>
            <person name="Whitman W."/>
        </authorList>
    </citation>
    <scope>NUCLEOTIDE SEQUENCE [LARGE SCALE GENOMIC DNA]</scope>
    <source>
        <strain evidence="4 5">CGMCC 1.07653</strain>
    </source>
</reference>
<dbReference type="GO" id="GO:0005886">
    <property type="term" value="C:plasma membrane"/>
    <property type="evidence" value="ECO:0007669"/>
    <property type="project" value="TreeGrafter"/>
</dbReference>
<comment type="caution">
    <text evidence="4">The sequence shown here is derived from an EMBL/GenBank/DDBJ whole genome shotgun (WGS) entry which is preliminary data.</text>
</comment>